<dbReference type="InterPro" id="IPR035093">
    <property type="entry name" value="RelE/ParE_toxin_dom_sf"/>
</dbReference>
<dbReference type="InterPro" id="IPR007712">
    <property type="entry name" value="RelE/ParE_toxin"/>
</dbReference>
<organism evidence="2 3">
    <name type="scientific">Glycocaulis alkaliphilus</name>
    <dbReference type="NCBI Taxonomy" id="1434191"/>
    <lineage>
        <taxon>Bacteria</taxon>
        <taxon>Pseudomonadati</taxon>
        <taxon>Pseudomonadota</taxon>
        <taxon>Alphaproteobacteria</taxon>
        <taxon>Maricaulales</taxon>
        <taxon>Maricaulaceae</taxon>
        <taxon>Glycocaulis</taxon>
    </lineage>
</organism>
<gene>
    <name evidence="2" type="ORF">X907_1153</name>
</gene>
<dbReference type="EMBL" id="CP018911">
    <property type="protein sequence ID" value="AZU03691.1"/>
    <property type="molecule type" value="Genomic_DNA"/>
</dbReference>
<name>A0A3T0E8G8_9PROT</name>
<dbReference type="AlphaFoldDB" id="A0A3T0E8G8"/>
<sequence>MRIELSTRAAADLRNLYLQGAEDFGILQAENYLATLEDSLRLIGEFPYAGTAGNSTDPTLRAYSVKSHRILYRIRDGSVPLIIRILHARQLPPELA</sequence>
<keyword evidence="3" id="KW-1185">Reference proteome</keyword>
<protein>
    <submittedName>
        <fullName evidence="2">Plasmid stabilization system</fullName>
    </submittedName>
</protein>
<dbReference type="Pfam" id="PF05016">
    <property type="entry name" value="ParE_toxin"/>
    <property type="match status" value="1"/>
</dbReference>
<dbReference type="Proteomes" id="UP000286954">
    <property type="component" value="Chromosome"/>
</dbReference>
<evidence type="ECO:0000256" key="1">
    <source>
        <dbReference type="ARBA" id="ARBA00022649"/>
    </source>
</evidence>
<reference evidence="2 3" key="1">
    <citation type="submission" date="2016-12" db="EMBL/GenBank/DDBJ databases">
        <title>The genome of dimorphic prosthecate Glycocaulis alkaliphilus 6b-8t, isolated from crude oil dictates its adaptability in petroleum environments.</title>
        <authorList>
            <person name="Wu X.-L."/>
            <person name="Geng S."/>
        </authorList>
    </citation>
    <scope>NUCLEOTIDE SEQUENCE [LARGE SCALE GENOMIC DNA]</scope>
    <source>
        <strain evidence="2 3">6B-8</strain>
    </source>
</reference>
<keyword evidence="1" id="KW-1277">Toxin-antitoxin system</keyword>
<dbReference type="Gene3D" id="3.30.2310.20">
    <property type="entry name" value="RelE-like"/>
    <property type="match status" value="1"/>
</dbReference>
<accession>A0A3T0E8G8</accession>
<proteinExistence type="predicted"/>
<dbReference type="RefSeq" id="WP_170175475.1">
    <property type="nucleotide sequence ID" value="NZ_BMFB01000005.1"/>
</dbReference>
<dbReference type="KEGG" id="gak:X907_1153"/>
<evidence type="ECO:0000313" key="2">
    <source>
        <dbReference type="EMBL" id="AZU03691.1"/>
    </source>
</evidence>
<evidence type="ECO:0000313" key="3">
    <source>
        <dbReference type="Proteomes" id="UP000286954"/>
    </source>
</evidence>